<feature type="compositionally biased region" description="Basic and acidic residues" evidence="7">
    <location>
        <begin position="762"/>
        <end position="775"/>
    </location>
</feature>
<feature type="transmembrane region" description="Helical" evidence="8">
    <location>
        <begin position="1485"/>
        <end position="1509"/>
    </location>
</feature>
<feature type="region of interest" description="Disordered" evidence="7">
    <location>
        <begin position="106"/>
        <end position="132"/>
    </location>
</feature>
<name>A0A8H7LYQ2_9AGAM</name>
<evidence type="ECO:0000256" key="3">
    <source>
        <dbReference type="ARBA" id="ARBA00021269"/>
    </source>
</evidence>
<organism evidence="11 12">
    <name type="scientific">Rhizoctonia solani</name>
    <dbReference type="NCBI Taxonomy" id="456999"/>
    <lineage>
        <taxon>Eukaryota</taxon>
        <taxon>Fungi</taxon>
        <taxon>Dikarya</taxon>
        <taxon>Basidiomycota</taxon>
        <taxon>Agaricomycotina</taxon>
        <taxon>Agaricomycetes</taxon>
        <taxon>Cantharellales</taxon>
        <taxon>Ceratobasidiaceae</taxon>
        <taxon>Rhizoctonia</taxon>
    </lineage>
</organism>
<dbReference type="PANTHER" id="PTHR21426:SF12">
    <property type="entry name" value="EXOCYST COMPLEX COMPONENT 8"/>
    <property type="match status" value="1"/>
</dbReference>
<keyword evidence="4" id="KW-0813">Transport</keyword>
<dbReference type="InterPro" id="IPR001810">
    <property type="entry name" value="F-box_dom"/>
</dbReference>
<dbReference type="Proteomes" id="UP000602905">
    <property type="component" value="Unassembled WGS sequence"/>
</dbReference>
<evidence type="ECO:0000256" key="9">
    <source>
        <dbReference type="SAM" id="SignalP"/>
    </source>
</evidence>
<evidence type="ECO:0000313" key="11">
    <source>
        <dbReference type="EMBL" id="KAF8713854.1"/>
    </source>
</evidence>
<evidence type="ECO:0000256" key="6">
    <source>
        <dbReference type="ARBA" id="ARBA00022927"/>
    </source>
</evidence>
<feature type="region of interest" description="Disordered" evidence="7">
    <location>
        <begin position="737"/>
        <end position="796"/>
    </location>
</feature>
<dbReference type="Gene3D" id="1.20.1280.50">
    <property type="match status" value="1"/>
</dbReference>
<comment type="subcellular location">
    <subcellularLocation>
        <location evidence="1">Cytoplasmic vesicle</location>
        <location evidence="1">Secretory vesicle</location>
    </subcellularLocation>
</comment>
<keyword evidence="8" id="KW-1133">Transmembrane helix</keyword>
<dbReference type="SUPFAM" id="SSF50729">
    <property type="entry name" value="PH domain-like"/>
    <property type="match status" value="1"/>
</dbReference>
<evidence type="ECO:0000256" key="2">
    <source>
        <dbReference type="ARBA" id="ARBA00007210"/>
    </source>
</evidence>
<dbReference type="Pfam" id="PF16528">
    <property type="entry name" value="Exo84_C"/>
    <property type="match status" value="1"/>
</dbReference>
<feature type="signal peptide" evidence="9">
    <location>
        <begin position="1"/>
        <end position="34"/>
    </location>
</feature>
<feature type="region of interest" description="Disordered" evidence="7">
    <location>
        <begin position="811"/>
        <end position="858"/>
    </location>
</feature>
<gene>
    <name evidence="11" type="ORF">RHS03_00480</name>
</gene>
<comment type="similarity">
    <text evidence="2">Belongs to the EXO84 family.</text>
</comment>
<dbReference type="Gene3D" id="1.20.58.1210">
    <property type="entry name" value="Exo84p, N-terminal helical domain"/>
    <property type="match status" value="1"/>
</dbReference>
<dbReference type="Pfam" id="PF08700">
    <property type="entry name" value="VPS51_Exo84_N"/>
    <property type="match status" value="1"/>
</dbReference>
<feature type="region of interest" description="Disordered" evidence="7">
    <location>
        <begin position="1401"/>
        <end position="1448"/>
    </location>
</feature>
<dbReference type="InterPro" id="IPR042561">
    <property type="entry name" value="Exo84_C_1"/>
</dbReference>
<feature type="compositionally biased region" description="Pro residues" evidence="7">
    <location>
        <begin position="120"/>
        <end position="129"/>
    </location>
</feature>
<keyword evidence="8" id="KW-0472">Membrane</keyword>
<dbReference type="InterPro" id="IPR016159">
    <property type="entry name" value="Cullin_repeat-like_dom_sf"/>
</dbReference>
<dbReference type="GO" id="GO:0006893">
    <property type="term" value="P:Golgi to plasma membrane transport"/>
    <property type="evidence" value="ECO:0007669"/>
    <property type="project" value="TreeGrafter"/>
</dbReference>
<feature type="compositionally biased region" description="Pro residues" evidence="7">
    <location>
        <begin position="1418"/>
        <end position="1438"/>
    </location>
</feature>
<evidence type="ECO:0000256" key="8">
    <source>
        <dbReference type="SAM" id="Phobius"/>
    </source>
</evidence>
<feature type="compositionally biased region" description="Basic and acidic residues" evidence="7">
    <location>
        <begin position="785"/>
        <end position="796"/>
    </location>
</feature>
<accession>A0A8H7LYQ2</accession>
<dbReference type="InterPro" id="IPR032403">
    <property type="entry name" value="Exo84_C"/>
</dbReference>
<keyword evidence="6" id="KW-0653">Protein transport</keyword>
<evidence type="ECO:0000256" key="5">
    <source>
        <dbReference type="ARBA" id="ARBA00022483"/>
    </source>
</evidence>
<feature type="domain" description="F-box" evidence="10">
    <location>
        <begin position="17"/>
        <end position="63"/>
    </location>
</feature>
<dbReference type="InterPro" id="IPR042560">
    <property type="entry name" value="Exo84_C_2"/>
</dbReference>
<dbReference type="GO" id="GO:0015031">
    <property type="term" value="P:protein transport"/>
    <property type="evidence" value="ECO:0007669"/>
    <property type="project" value="UniProtKB-KW"/>
</dbReference>
<proteinExistence type="inferred from homology"/>
<feature type="compositionally biased region" description="Polar residues" evidence="7">
    <location>
        <begin position="1401"/>
        <end position="1412"/>
    </location>
</feature>
<dbReference type="Pfam" id="PF25345">
    <property type="entry name" value="PH_EXO84"/>
    <property type="match status" value="1"/>
</dbReference>
<evidence type="ECO:0000256" key="4">
    <source>
        <dbReference type="ARBA" id="ARBA00022448"/>
    </source>
</evidence>
<dbReference type="SUPFAM" id="SSF74788">
    <property type="entry name" value="Cullin repeat-like"/>
    <property type="match status" value="1"/>
</dbReference>
<feature type="region of interest" description="Disordered" evidence="7">
    <location>
        <begin position="1708"/>
        <end position="1770"/>
    </location>
</feature>
<comment type="caution">
    <text evidence="11">The sequence shown here is derived from an EMBL/GenBank/DDBJ whole genome shotgun (WGS) entry which is preliminary data.</text>
</comment>
<dbReference type="SMART" id="SM00256">
    <property type="entry name" value="FBOX"/>
    <property type="match status" value="1"/>
</dbReference>
<keyword evidence="8" id="KW-0812">Transmembrane</keyword>
<keyword evidence="9" id="KW-0732">Signal</keyword>
<dbReference type="OrthoDB" id="642193at2759"/>
<feature type="region of interest" description="Disordered" evidence="7">
    <location>
        <begin position="237"/>
        <end position="263"/>
    </location>
</feature>
<dbReference type="PANTHER" id="PTHR21426">
    <property type="entry name" value="EXOCYST COMPLEX COMPONENT 8"/>
    <property type="match status" value="1"/>
</dbReference>
<dbReference type="GO" id="GO:0006887">
    <property type="term" value="P:exocytosis"/>
    <property type="evidence" value="ECO:0007669"/>
    <property type="project" value="UniProtKB-KW"/>
</dbReference>
<dbReference type="EMBL" id="JACYCD010000022">
    <property type="protein sequence ID" value="KAF8713854.1"/>
    <property type="molecule type" value="Genomic_DNA"/>
</dbReference>
<dbReference type="SUPFAM" id="SSF81383">
    <property type="entry name" value="F-box domain"/>
    <property type="match status" value="1"/>
</dbReference>
<dbReference type="PROSITE" id="PS50181">
    <property type="entry name" value="FBOX"/>
    <property type="match status" value="1"/>
</dbReference>
<dbReference type="InterPro" id="IPR033961">
    <property type="entry name" value="Exo84"/>
</dbReference>
<dbReference type="InterPro" id="IPR036047">
    <property type="entry name" value="F-box-like_dom_sf"/>
</dbReference>
<dbReference type="Gene3D" id="2.30.29.30">
    <property type="entry name" value="Pleckstrin-homology domain (PH domain)/Phosphotyrosine-binding domain (PTB)"/>
    <property type="match status" value="1"/>
</dbReference>
<evidence type="ECO:0000259" key="10">
    <source>
        <dbReference type="PROSITE" id="PS50181"/>
    </source>
</evidence>
<dbReference type="GO" id="GO:0000145">
    <property type="term" value="C:exocyst"/>
    <property type="evidence" value="ECO:0007669"/>
    <property type="project" value="InterPro"/>
</dbReference>
<feature type="non-terminal residue" evidence="11">
    <location>
        <position position="1770"/>
    </location>
</feature>
<reference evidence="11" key="1">
    <citation type="submission" date="2020-09" db="EMBL/GenBank/DDBJ databases">
        <title>Comparative genome analyses of four rice-infecting Rhizoctonia solani isolates reveal extensive enrichment of homogalacturonan modification genes.</title>
        <authorList>
            <person name="Lee D.-Y."/>
            <person name="Jeon J."/>
            <person name="Kim K.-T."/>
            <person name="Cheong K."/>
            <person name="Song H."/>
            <person name="Choi G."/>
            <person name="Ko J."/>
            <person name="Opiyo S.O."/>
            <person name="Zuo S."/>
            <person name="Madhav S."/>
            <person name="Lee Y.-H."/>
            <person name="Wang G.-L."/>
        </authorList>
    </citation>
    <scope>NUCLEOTIDE SEQUENCE</scope>
    <source>
        <strain evidence="11">AG1-IA WGL</strain>
    </source>
</reference>
<feature type="transmembrane region" description="Helical" evidence="8">
    <location>
        <begin position="1654"/>
        <end position="1681"/>
    </location>
</feature>
<feature type="region of interest" description="Disordered" evidence="7">
    <location>
        <begin position="579"/>
        <end position="602"/>
    </location>
</feature>
<dbReference type="GO" id="GO:0030133">
    <property type="term" value="C:transport vesicle"/>
    <property type="evidence" value="ECO:0007669"/>
    <property type="project" value="UniProtKB-SubCell"/>
</dbReference>
<feature type="compositionally biased region" description="Low complexity" evidence="7">
    <location>
        <begin position="1746"/>
        <end position="1757"/>
    </location>
</feature>
<keyword evidence="5" id="KW-0268">Exocytosis</keyword>
<dbReference type="InterPro" id="IPR011993">
    <property type="entry name" value="PH-like_dom_sf"/>
</dbReference>
<evidence type="ECO:0000256" key="1">
    <source>
        <dbReference type="ARBA" id="ARBA00004398"/>
    </source>
</evidence>
<sequence>MAADVQHWGGRVGWQARPGLLLLTHDVLLEVVSLLDVRSLLSVRQVCRVLNAITHENIIFVRLLKQPLPPSVPGSCAEESVVRTHRLHKNWDLAALPITVRTTRSDAVAPRVTRRQTEHAPPPQAPSAPPLAYHLPPGADAYPFLKLETFAPFRDPKTKQASFGPDQPLAPIPIHPLHSDLDLTQATHSLVQAQFKYITQHQSDTPAAPSPRLPPLASNFAAAVVRSWNVGAPAVASPPLPSTSSHNQVAVPSPTAAPAPRPTRVSSLPIRAIFAKIVGRGRWGIFVIKRDPSSKGKQRADDTSSSTQPLTLEALASLGKGKAKELPPLEASSQSQPQPVDEGAFLVIYDLEKVLCGSEAQVAEHPLKNTPSTITCRATTNGVVVVLVKSVTTGPGAGSSLTTLLRWDYTSPALVNLSSHKAGCMLGAISIAELETEKDQPARTLVAIVHRPRTVMIQDVDSNQRCFIKLGKVPPIGSRNAVQAVHLIPGPRLLALRSVQAEEAMYALEEYELPPMGQTSQPTSSLQRQWIRSPDLQNCTIIEGPTRDDGSLPDLALWAFETHPNRAVAHWLLRPASTESDDSSVDAELGHDDTPASSAVDQDVYTPGASPYVFPAQKLCTSKLSFPHHKVTFAPGARRGAWFERPERSRSGQARGMRGVWAYTAVDQDTPVVRSCTSELPEDVLGAMENNTLGVAFDEISGRMVAITCGDGYSALTGSKVWLSKLSFRTYLGPKMKSLRTRRSTPSTVPQSRPPKQKLSKSNKDARKSRVDDKMKRRMSARYADISDPRDAEVPDMPDLRDLRRIAQSSVGGPAHINNNNNNNNGRHYHSTFDDEDDEDGGLAGIGSSTGVARREEPRVDVLDVRDLEQEEFDPDAYLRSKLASSTEAELRAFQTALQTTKDATALDLQKNVFKNYSDFVVISKEISTLENDMLELKASLQEWKNMPTLLALDPSTSNTTGESANVTDTRRRTARSSIADLRTLYISQLQTLHTTIEGSATFVPTIPGRHIIAEASDLQQLNAATYRPEHGAHIVLLDDTLLVARRRRGRLVADRAWQLGEISLVDVRDTSELQNVFKIKRGQDTFVYRTERLSDKRALLSQFRKAAEELAARKRKEREGEHEKRRSLWVAGDRKSLVFDALPALPAWMAEMAAGSGGAAAKAEQDERWINGFIDELTVAVALRDWDSAVNLVVKGQGRTAMMPGLSSKLTPLAEQLTADLLGALADPAQRRSSTIKLVAYIVRLGPDALVRARDMFLNARASLMRRRVRAIRFEGDVRAYIKELALIVFTSVKHTADWYLASFKDFEMASGMIRWAKEQVEDFAKLFCIQVYGSETNEYDPTHSEEDTTVAQECIQIAKNQNRRLLRDIGMDFSFVLLDLISLPAPPSETKPQIQTQLVPEISLPSTPTESLASRPPRPPRSPAPPPPRSAYPALPPAQSSVPTTGVTRMRTKNELAVPNTSLHIIILEQVLVCALEHPHTLLAMPLVILLLLALGICRGAVAWNFLVPTRVLERHRVQVDLTSHDAEEYNWPYVFEVWKNVSSSESERIHVKEVWSTPMFWNNNQPAGSFIRFRVRDANDSVHQSSFIQVQPNTTTSTSTISMVSTRLGASINAEATLTSYSANSRIATILTSGTKTAFPTAMVSSTSANAYTGAIAGGVVGGVLLLAIITAALIFFLRRRQSRPHVYKEKMGLFNQPAVITPFIYEGPPQTRTQPQRYDEPSRPCQDAEGSPPCYSPPPSNLYPSTYTTPSSTKKGAYTPVSTVPH</sequence>
<protein>
    <recommendedName>
        <fullName evidence="3">Exocyst complex component EXO84</fullName>
    </recommendedName>
</protein>
<feature type="chain" id="PRO_5034552761" description="Exocyst complex component EXO84" evidence="9">
    <location>
        <begin position="35"/>
        <end position="1770"/>
    </location>
</feature>
<evidence type="ECO:0000313" key="12">
    <source>
        <dbReference type="Proteomes" id="UP000602905"/>
    </source>
</evidence>
<evidence type="ECO:0000256" key="7">
    <source>
        <dbReference type="SAM" id="MobiDB-lite"/>
    </source>
</evidence>
<dbReference type="Gene3D" id="1.20.58.1220">
    <property type="entry name" value="Exo84p, C-terminal helical domain"/>
    <property type="match status" value="1"/>
</dbReference>